<dbReference type="PANTHER" id="PTHR31600:SF2">
    <property type="entry name" value="GAMETE ENRICHED GENE 10 PROTEIN-RELATED"/>
    <property type="match status" value="1"/>
</dbReference>
<proteinExistence type="predicted"/>
<feature type="transmembrane region" description="Helical" evidence="1">
    <location>
        <begin position="118"/>
        <end position="142"/>
    </location>
</feature>
<feature type="transmembrane region" description="Helical" evidence="1">
    <location>
        <begin position="1152"/>
        <end position="1174"/>
    </location>
</feature>
<protein>
    <submittedName>
        <fullName evidence="2">HAT repeat-containing protein</fullName>
    </submittedName>
</protein>
<accession>A0A8J6E263</accession>
<feature type="transmembrane region" description="Helical" evidence="1">
    <location>
        <begin position="26"/>
        <end position="44"/>
    </location>
</feature>
<feature type="transmembrane region" description="Helical" evidence="1">
    <location>
        <begin position="286"/>
        <end position="304"/>
    </location>
</feature>
<feature type="transmembrane region" description="Helical" evidence="1">
    <location>
        <begin position="581"/>
        <end position="608"/>
    </location>
</feature>
<dbReference type="Proteomes" id="UP000717585">
    <property type="component" value="Unassembled WGS sequence"/>
</dbReference>
<comment type="caution">
    <text evidence="2">The sequence shown here is derived from an EMBL/GenBank/DDBJ whole genome shotgun (WGS) entry which is preliminary data.</text>
</comment>
<feature type="transmembrane region" description="Helical" evidence="1">
    <location>
        <begin position="928"/>
        <end position="949"/>
    </location>
</feature>
<keyword evidence="1" id="KW-0812">Transmembrane</keyword>
<organism evidence="2 3">
    <name type="scientific">Carpediemonas membranifera</name>
    <dbReference type="NCBI Taxonomy" id="201153"/>
    <lineage>
        <taxon>Eukaryota</taxon>
        <taxon>Metamonada</taxon>
        <taxon>Carpediemonas-like organisms</taxon>
        <taxon>Carpediemonas</taxon>
    </lineage>
</organism>
<feature type="transmembrane region" description="Helical" evidence="1">
    <location>
        <begin position="825"/>
        <end position="858"/>
    </location>
</feature>
<dbReference type="PANTHER" id="PTHR31600">
    <property type="entry name" value="TINY MACROCYSTS PROTEIN B-RELATED"/>
    <property type="match status" value="1"/>
</dbReference>
<feature type="transmembrane region" description="Helical" evidence="1">
    <location>
        <begin position="205"/>
        <end position="222"/>
    </location>
</feature>
<evidence type="ECO:0000313" key="3">
    <source>
        <dbReference type="Proteomes" id="UP000717585"/>
    </source>
</evidence>
<keyword evidence="1" id="KW-1133">Transmembrane helix</keyword>
<feature type="transmembrane region" description="Helical" evidence="1">
    <location>
        <begin position="74"/>
        <end position="98"/>
    </location>
</feature>
<feature type="transmembrane region" description="Helical" evidence="1">
    <location>
        <begin position="162"/>
        <end position="185"/>
    </location>
</feature>
<keyword evidence="3" id="KW-1185">Reference proteome</keyword>
<evidence type="ECO:0000313" key="2">
    <source>
        <dbReference type="EMBL" id="KAG9391507.1"/>
    </source>
</evidence>
<gene>
    <name evidence="2" type="ORF">J8273_6269</name>
</gene>
<feature type="transmembrane region" description="Helical" evidence="1">
    <location>
        <begin position="228"/>
        <end position="247"/>
    </location>
</feature>
<sequence length="1212" mass="131914">MKFAALEKRFFDFLYVAFKDNSLHKLVMQAAMFVDFFQLLALALSSKFNWSTSMAEYLAMMVSLFSVPVKSLPFWLFAVILVLCLVAIVLIIGIVIIVTIDIQEQRFESLLPIQTARLGVALGVTILFLPISTVLLTTFTPITDPAPLAAVEPLGSSPARFILYPTTAAVTVAFSVLGVMCAVGLFDPYIHSKAPMARCSCRFDLYQLLCKALAIIVFTFFKDDPTKCSVAIFASSLTMVISLIYYTPYYRSIILYTRLCLLTTVFGASAAALCSMVIDFPQWFKADYLIIILPVPFCVVSCFVQHRRSTVFRSDLKNLPSNPTRADVFTALRPVFSKSTATINIVIRGIIKHTTEETKVHDAAVIDGIVSGLTTMLPLVPQASLFALMAYNAVHGEFPQALLDHLKSLKVPYDLRYLTHRLQKDRSQTNTSILGEIKLNKLRTLAEGANRMYASEQSRFWSNVDQASQADGPIYDVALDHLLSIARHALHLEQRECRCLAQLYRLDQGEEVRADLTRFATTHLDASVHSKALSLIGARVGSGDVKKNGDKIEAILAPAVATKSQGKTRATKRVVRGTTGLMLGSNLLTIPLLSCSLGVAFFAVVWLVSVRSTALSLQTLATAAETARWPQYSAHESRTLGSVTVDLHNPFGPVEVYESAPWEPISLAATTAKRAQLLFFAKRYFATSGFLAKALSDDTSASIWYSPLDSLPLYRVVDVISALDPGTMEATLPTGCGAFSPAAMESMDSMEALNLLVALTDSADSDSSRVNVSAVYDSRLDSAVTNQTAMADVPADVCELEEYSMTVSALAYGVRSLQEAGYVTVVIYTVMAGITFVFLGKCALFVAVVTLTTPSLFVSQRMNQKSFSRAFASLIEQPTPLRNPVRVATPRGQSPKMQYMPWSDRDQPYRTGVRPRFISGGVGSLPRVMTLGANAALILVVICQAMFLASRMISTVSLLTFVDDVDSLSTGLLRGVSVLQSISAYELNEALLPSSSPTLDDVWAELDSAIDGLAVVSGILSHPPSFLDLYDQPSLFPWLSIDPRDIRPVTVEGLAATRDVFLDPGCVLGDDSQCRDGWLGAPLQAGLVGLVDSIYRDLTLLRVNHDHSLGLGDSADDLVHRCGVLAADIDTAVRLAFAAVIDDLADTRNLNVIAMAGLSVLEICLIILTGVAASKWTKRLDDDRSAVVRMLRVVRADVVEANKGLSALGLKN</sequence>
<name>A0A8J6E263_9EUKA</name>
<keyword evidence="1" id="KW-0472">Membrane</keyword>
<dbReference type="AlphaFoldDB" id="A0A8J6E263"/>
<evidence type="ECO:0000256" key="1">
    <source>
        <dbReference type="SAM" id="Phobius"/>
    </source>
</evidence>
<dbReference type="InterPro" id="IPR052994">
    <property type="entry name" value="Tiny_macrocysts_regulators"/>
</dbReference>
<dbReference type="EMBL" id="JAHDYR010000053">
    <property type="protein sequence ID" value="KAG9391507.1"/>
    <property type="molecule type" value="Genomic_DNA"/>
</dbReference>
<reference evidence="2" key="1">
    <citation type="submission" date="2021-05" db="EMBL/GenBank/DDBJ databases">
        <title>A free-living protist that lacks canonical eukaryotic 1 DNA replication and segregation systems.</title>
        <authorList>
            <person name="Salas-Leiva D.E."/>
            <person name="Tromer E.C."/>
            <person name="Curtis B.A."/>
            <person name="Jerlstrom-Hultqvist J."/>
            <person name="Kolisko M."/>
            <person name="Yi Z."/>
            <person name="Salas-Leiva J.S."/>
            <person name="Gallot-Lavallee L."/>
            <person name="Kops G.J.P.L."/>
            <person name="Archibald J.M."/>
            <person name="Simpson A.G.B."/>
            <person name="Roger A.J."/>
        </authorList>
    </citation>
    <scope>NUCLEOTIDE SEQUENCE</scope>
    <source>
        <strain evidence="2">BICM</strain>
    </source>
</reference>
<feature type="transmembrane region" description="Helical" evidence="1">
    <location>
        <begin position="259"/>
        <end position="280"/>
    </location>
</feature>